<gene>
    <name evidence="1" type="ORF">CPLU01_15866</name>
</gene>
<protein>
    <submittedName>
        <fullName evidence="1">Uncharacterized protein</fullName>
    </submittedName>
</protein>
<proteinExistence type="predicted"/>
<reference evidence="1" key="1">
    <citation type="journal article" date="2020" name="Phytopathology">
        <title>Genome Sequence Resources of Colletotrichum truncatum, C. plurivorum, C. musicola, and C. sojae: Four Species Pathogenic to Soybean (Glycine max).</title>
        <authorList>
            <person name="Rogerio F."/>
            <person name="Boufleur T.R."/>
            <person name="Ciampi-Guillardi M."/>
            <person name="Sukno S.A."/>
            <person name="Thon M.R."/>
            <person name="Massola Junior N.S."/>
            <person name="Baroncelli R."/>
        </authorList>
    </citation>
    <scope>NUCLEOTIDE SEQUENCE</scope>
    <source>
        <strain evidence="1">LFN00145</strain>
    </source>
</reference>
<name>A0A8H6MSM8_9PEZI</name>
<evidence type="ECO:0000313" key="2">
    <source>
        <dbReference type="Proteomes" id="UP000654918"/>
    </source>
</evidence>
<evidence type="ECO:0000313" key="1">
    <source>
        <dbReference type="EMBL" id="KAF6806808.1"/>
    </source>
</evidence>
<dbReference type="AlphaFoldDB" id="A0A8H6MSM8"/>
<organism evidence="1 2">
    <name type="scientific">Colletotrichum plurivorum</name>
    <dbReference type="NCBI Taxonomy" id="2175906"/>
    <lineage>
        <taxon>Eukaryota</taxon>
        <taxon>Fungi</taxon>
        <taxon>Dikarya</taxon>
        <taxon>Ascomycota</taxon>
        <taxon>Pezizomycotina</taxon>
        <taxon>Sordariomycetes</taxon>
        <taxon>Hypocreomycetidae</taxon>
        <taxon>Glomerellales</taxon>
        <taxon>Glomerellaceae</taxon>
        <taxon>Colletotrichum</taxon>
        <taxon>Colletotrichum orchidearum species complex</taxon>
    </lineage>
</organism>
<sequence>MAPKETSTPNIDRRSALRNALHRLVDVTEQSQELITQAWENLREEYHDYAIAEEEKEPPEYAEYFPIWTLSHLPHLKLRLILETVYGDHWKAEVTTNRNEAATRARSAERLGLRNYWELYLFFGPLVVKSRHCWSSLPENLDARDILAHLARNRDNRGPLTHYTVREFTAACRAWKSPRRLPSFRILFSVS</sequence>
<accession>A0A8H6MSM8</accession>
<dbReference type="Proteomes" id="UP000654918">
    <property type="component" value="Unassembled WGS sequence"/>
</dbReference>
<dbReference type="EMBL" id="WIGO01000666">
    <property type="protein sequence ID" value="KAF6806808.1"/>
    <property type="molecule type" value="Genomic_DNA"/>
</dbReference>
<keyword evidence="2" id="KW-1185">Reference proteome</keyword>
<comment type="caution">
    <text evidence="1">The sequence shown here is derived from an EMBL/GenBank/DDBJ whole genome shotgun (WGS) entry which is preliminary data.</text>
</comment>